<dbReference type="WBParaSite" id="HDID_0000532101-mRNA-1">
    <property type="protein sequence ID" value="HDID_0000532101-mRNA-1"/>
    <property type="gene ID" value="HDID_0000532101"/>
</dbReference>
<protein>
    <submittedName>
        <fullName evidence="3">DUF4065 domain-containing protein</fullName>
    </submittedName>
</protein>
<accession>A0A0R3SK56</accession>
<dbReference type="EMBL" id="UYSG01002627">
    <property type="protein sequence ID" value="VDL57637.1"/>
    <property type="molecule type" value="Genomic_DNA"/>
</dbReference>
<gene>
    <name evidence="1" type="ORF">HDID_LOCUS5319</name>
</gene>
<dbReference type="AlphaFoldDB" id="A0A0R3SK56"/>
<evidence type="ECO:0000313" key="2">
    <source>
        <dbReference type="Proteomes" id="UP000274504"/>
    </source>
</evidence>
<reference evidence="1 2" key="2">
    <citation type="submission" date="2018-11" db="EMBL/GenBank/DDBJ databases">
        <authorList>
            <consortium name="Pathogen Informatics"/>
        </authorList>
    </citation>
    <scope>NUCLEOTIDE SEQUENCE [LARGE SCALE GENOMIC DNA]</scope>
</reference>
<dbReference type="Proteomes" id="UP000274504">
    <property type="component" value="Unassembled WGS sequence"/>
</dbReference>
<proteinExistence type="predicted"/>
<dbReference type="OrthoDB" id="45963at2759"/>
<name>A0A0R3SK56_HYMDI</name>
<evidence type="ECO:0000313" key="1">
    <source>
        <dbReference type="EMBL" id="VDL57637.1"/>
    </source>
</evidence>
<sequence length="110" mass="12743">MDLEKAHVHRSNSGEIIYCGDRTIGVNDETECPVEEDKTNISQEETKERSGWSLYDLYRRLLQAIDWAGERLAGAVGLTDPKFDTYLWEREYLDKEQAEREANTFVIDPT</sequence>
<reference evidence="3" key="1">
    <citation type="submission" date="2017-02" db="UniProtKB">
        <authorList>
            <consortium name="WormBaseParasite"/>
        </authorList>
    </citation>
    <scope>IDENTIFICATION</scope>
</reference>
<organism evidence="3">
    <name type="scientific">Hymenolepis diminuta</name>
    <name type="common">Rat tapeworm</name>
    <dbReference type="NCBI Taxonomy" id="6216"/>
    <lineage>
        <taxon>Eukaryota</taxon>
        <taxon>Metazoa</taxon>
        <taxon>Spiralia</taxon>
        <taxon>Lophotrochozoa</taxon>
        <taxon>Platyhelminthes</taxon>
        <taxon>Cestoda</taxon>
        <taxon>Eucestoda</taxon>
        <taxon>Cyclophyllidea</taxon>
        <taxon>Hymenolepididae</taxon>
        <taxon>Hymenolepis</taxon>
    </lineage>
</organism>
<evidence type="ECO:0000313" key="3">
    <source>
        <dbReference type="WBParaSite" id="HDID_0000532101-mRNA-1"/>
    </source>
</evidence>